<dbReference type="InterPro" id="IPR028098">
    <property type="entry name" value="Glyco_trans_4-like_N"/>
</dbReference>
<dbReference type="Gene3D" id="3.40.50.2000">
    <property type="entry name" value="Glycogen Phosphorylase B"/>
    <property type="match status" value="2"/>
</dbReference>
<accession>A0A7W6GF38</accession>
<dbReference type="CDD" id="cd03801">
    <property type="entry name" value="GT4_PimA-like"/>
    <property type="match status" value="1"/>
</dbReference>
<dbReference type="Pfam" id="PF13439">
    <property type="entry name" value="Glyco_transf_4"/>
    <property type="match status" value="1"/>
</dbReference>
<proteinExistence type="predicted"/>
<dbReference type="GO" id="GO:0016757">
    <property type="term" value="F:glycosyltransferase activity"/>
    <property type="evidence" value="ECO:0007669"/>
    <property type="project" value="TreeGrafter"/>
</dbReference>
<evidence type="ECO:0000259" key="2">
    <source>
        <dbReference type="Pfam" id="PF13439"/>
    </source>
</evidence>
<dbReference type="AlphaFoldDB" id="A0A7W6GF38"/>
<sequence>MTSVIKSRLASLFAEGIEVSACFERDFGGIADLRAHGLSDVRVTPSVERALPDLLRQAAPDVVVVFDMPEVVAPLKDAGVTVVFEIHTPTLKTLMKAAPATLELCDQILVPSEWSRNWVIEALPGAYRPEKIVVAPNIIDRDRFYPPPLGPEEPAGPPTVLWVGKIASYKRWKDAARIAGDVARRTGCEVVMVTGGDCSPAMTEEFLTELSANGLREGVAWLHNLPLDAMAGLYKTCARAGGVLLSTSEAESFCLVAHEAMSCGLPIVAACAGALPELFQGRLRDSMFVPGDLCAAVQKMERLLRSRAAWLDASEAGIRRQAMYSPGVLASRYIDSLRVLARDPADELAPNARASSLALGR</sequence>
<dbReference type="GO" id="GO:0009103">
    <property type="term" value="P:lipopolysaccharide biosynthetic process"/>
    <property type="evidence" value="ECO:0007669"/>
    <property type="project" value="TreeGrafter"/>
</dbReference>
<reference evidence="3 4" key="1">
    <citation type="submission" date="2020-08" db="EMBL/GenBank/DDBJ databases">
        <title>Genomic Encyclopedia of Type Strains, Phase IV (KMG-IV): sequencing the most valuable type-strain genomes for metagenomic binning, comparative biology and taxonomic classification.</title>
        <authorList>
            <person name="Goeker M."/>
        </authorList>
    </citation>
    <scope>NUCLEOTIDE SEQUENCE [LARGE SCALE GENOMIC DNA]</scope>
    <source>
        <strain evidence="3 4">DSM 25481</strain>
    </source>
</reference>
<dbReference type="EMBL" id="JACIDR010000001">
    <property type="protein sequence ID" value="MBB3972527.1"/>
    <property type="molecule type" value="Genomic_DNA"/>
</dbReference>
<keyword evidence="1 3" id="KW-0808">Transferase</keyword>
<evidence type="ECO:0000313" key="4">
    <source>
        <dbReference type="Proteomes" id="UP000528964"/>
    </source>
</evidence>
<name>A0A7W6GF38_9HYPH</name>
<gene>
    <name evidence="3" type="ORF">GGR24_001160</name>
</gene>
<dbReference type="SUPFAM" id="SSF53756">
    <property type="entry name" value="UDP-Glycosyltransferase/glycogen phosphorylase"/>
    <property type="match status" value="1"/>
</dbReference>
<dbReference type="PANTHER" id="PTHR46401:SF2">
    <property type="entry name" value="GLYCOSYLTRANSFERASE WBBK-RELATED"/>
    <property type="match status" value="1"/>
</dbReference>
<evidence type="ECO:0000313" key="3">
    <source>
        <dbReference type="EMBL" id="MBB3972527.1"/>
    </source>
</evidence>
<dbReference type="Proteomes" id="UP000528964">
    <property type="component" value="Unassembled WGS sequence"/>
</dbReference>
<feature type="domain" description="Glycosyltransferase subfamily 4-like N-terminal" evidence="2">
    <location>
        <begin position="36"/>
        <end position="143"/>
    </location>
</feature>
<dbReference type="Pfam" id="PF13692">
    <property type="entry name" value="Glyco_trans_1_4"/>
    <property type="match status" value="1"/>
</dbReference>
<organism evidence="3 4">
    <name type="scientific">Hansschlegelia beijingensis</name>
    <dbReference type="NCBI Taxonomy" id="1133344"/>
    <lineage>
        <taxon>Bacteria</taxon>
        <taxon>Pseudomonadati</taxon>
        <taxon>Pseudomonadota</taxon>
        <taxon>Alphaproteobacteria</taxon>
        <taxon>Hyphomicrobiales</taxon>
        <taxon>Methylopilaceae</taxon>
        <taxon>Hansschlegelia</taxon>
    </lineage>
</organism>
<comment type="caution">
    <text evidence="3">The sequence shown here is derived from an EMBL/GenBank/DDBJ whole genome shotgun (WGS) entry which is preliminary data.</text>
</comment>
<keyword evidence="4" id="KW-1185">Reference proteome</keyword>
<evidence type="ECO:0000256" key="1">
    <source>
        <dbReference type="ARBA" id="ARBA00022679"/>
    </source>
</evidence>
<protein>
    <submittedName>
        <fullName evidence="3">Glycosyltransferase involved in cell wall biosynthesis</fullName>
    </submittedName>
</protein>
<dbReference type="PANTHER" id="PTHR46401">
    <property type="entry name" value="GLYCOSYLTRANSFERASE WBBK-RELATED"/>
    <property type="match status" value="1"/>
</dbReference>